<dbReference type="GO" id="GO:0009395">
    <property type="term" value="P:phospholipid catabolic process"/>
    <property type="evidence" value="ECO:0007669"/>
    <property type="project" value="TreeGrafter"/>
</dbReference>
<dbReference type="InterPro" id="IPR011993">
    <property type="entry name" value="PH-like_dom_sf"/>
</dbReference>
<evidence type="ECO:0000313" key="14">
    <source>
        <dbReference type="EMBL" id="KAJ1979004.1"/>
    </source>
</evidence>
<dbReference type="EMBL" id="JANBQB010000244">
    <property type="protein sequence ID" value="KAJ1979004.1"/>
    <property type="molecule type" value="Genomic_DNA"/>
</dbReference>
<dbReference type="CDD" id="cd09141">
    <property type="entry name" value="PLDc_vPLD1_2_yPLD_like_2"/>
    <property type="match status" value="1"/>
</dbReference>
<dbReference type="SUPFAM" id="SSF56024">
    <property type="entry name" value="Phospholipase D/nuclease"/>
    <property type="match status" value="2"/>
</dbReference>
<dbReference type="InterPro" id="IPR001849">
    <property type="entry name" value="PH_domain"/>
</dbReference>
<reference evidence="14" key="1">
    <citation type="submission" date="2022-07" db="EMBL/GenBank/DDBJ databases">
        <title>Phylogenomic reconstructions and comparative analyses of Kickxellomycotina fungi.</title>
        <authorList>
            <person name="Reynolds N.K."/>
            <person name="Stajich J.E."/>
            <person name="Barry K."/>
            <person name="Grigoriev I.V."/>
            <person name="Crous P."/>
            <person name="Smith M.E."/>
        </authorList>
    </citation>
    <scope>NUCLEOTIDE SEQUENCE</scope>
    <source>
        <strain evidence="14">RSA 567</strain>
    </source>
</reference>
<keyword evidence="5 9" id="KW-0442">Lipid degradation</keyword>
<proteinExistence type="inferred from homology"/>
<dbReference type="CDD" id="cd09138">
    <property type="entry name" value="PLDc_vPLD1_2_yPLD_like_1"/>
    <property type="match status" value="1"/>
</dbReference>
<dbReference type="CDD" id="cd01254">
    <property type="entry name" value="PH_PLD"/>
    <property type="match status" value="1"/>
</dbReference>
<organism evidence="14 15">
    <name type="scientific">Dimargaris verticillata</name>
    <dbReference type="NCBI Taxonomy" id="2761393"/>
    <lineage>
        <taxon>Eukaryota</taxon>
        <taxon>Fungi</taxon>
        <taxon>Fungi incertae sedis</taxon>
        <taxon>Zoopagomycota</taxon>
        <taxon>Kickxellomycotina</taxon>
        <taxon>Dimargaritomycetes</taxon>
        <taxon>Dimargaritales</taxon>
        <taxon>Dimargaritaceae</taxon>
        <taxon>Dimargaris</taxon>
    </lineage>
</organism>
<evidence type="ECO:0000256" key="3">
    <source>
        <dbReference type="ARBA" id="ARBA00022737"/>
    </source>
</evidence>
<accession>A0A9W8EDJ9</accession>
<feature type="compositionally biased region" description="Polar residues" evidence="10">
    <location>
        <begin position="1567"/>
        <end position="1587"/>
    </location>
</feature>
<feature type="compositionally biased region" description="Low complexity" evidence="10">
    <location>
        <begin position="123"/>
        <end position="134"/>
    </location>
</feature>
<keyword evidence="6" id="KW-0443">Lipid metabolism</keyword>
<dbReference type="SMART" id="SM00155">
    <property type="entry name" value="PLDc"/>
    <property type="match status" value="2"/>
</dbReference>
<dbReference type="PANTHER" id="PTHR18896">
    <property type="entry name" value="PHOSPHOLIPASE D"/>
    <property type="match status" value="1"/>
</dbReference>
<dbReference type="GO" id="GO:0035091">
    <property type="term" value="F:phosphatidylinositol binding"/>
    <property type="evidence" value="ECO:0007669"/>
    <property type="project" value="InterPro"/>
</dbReference>
<dbReference type="GO" id="GO:0012505">
    <property type="term" value="C:endomembrane system"/>
    <property type="evidence" value="ECO:0007669"/>
    <property type="project" value="UniProtKB-SubCell"/>
</dbReference>
<evidence type="ECO:0000256" key="4">
    <source>
        <dbReference type="ARBA" id="ARBA00022801"/>
    </source>
</evidence>
<dbReference type="PANTHER" id="PTHR18896:SF76">
    <property type="entry name" value="PHOSPHOLIPASE"/>
    <property type="match status" value="1"/>
</dbReference>
<feature type="compositionally biased region" description="Polar residues" evidence="10">
    <location>
        <begin position="1222"/>
        <end position="1235"/>
    </location>
</feature>
<evidence type="ECO:0000259" key="12">
    <source>
        <dbReference type="PROSITE" id="PS50035"/>
    </source>
</evidence>
<feature type="region of interest" description="Disordered" evidence="10">
    <location>
        <begin position="1493"/>
        <end position="1588"/>
    </location>
</feature>
<keyword evidence="4 9" id="KW-0378">Hydrolase</keyword>
<dbReference type="Pfam" id="PF00614">
    <property type="entry name" value="PLDc"/>
    <property type="match status" value="1"/>
</dbReference>
<dbReference type="OrthoDB" id="14911at2759"/>
<evidence type="ECO:0000256" key="1">
    <source>
        <dbReference type="ARBA" id="ARBA00000798"/>
    </source>
</evidence>
<dbReference type="SUPFAM" id="SSF50729">
    <property type="entry name" value="PH domain-like"/>
    <property type="match status" value="1"/>
</dbReference>
<dbReference type="GO" id="GO:0004630">
    <property type="term" value="F:phospholipase D activity"/>
    <property type="evidence" value="ECO:0007669"/>
    <property type="project" value="UniProtKB-UniRule"/>
</dbReference>
<keyword evidence="7" id="KW-0449">Lipoprotein</keyword>
<feature type="domain" description="PH" evidence="11">
    <location>
        <begin position="400"/>
        <end position="511"/>
    </location>
</feature>
<feature type="compositionally biased region" description="Basic residues" evidence="10">
    <location>
        <begin position="152"/>
        <end position="162"/>
    </location>
</feature>
<feature type="compositionally biased region" description="Polar residues" evidence="10">
    <location>
        <begin position="1496"/>
        <end position="1517"/>
    </location>
</feature>
<protein>
    <recommendedName>
        <fullName evidence="9">Phospholipase</fullName>
        <ecNumber evidence="9">3.1.4.4</ecNumber>
    </recommendedName>
</protein>
<feature type="domain" description="PLD phosphodiesterase" evidence="12">
    <location>
        <begin position="1393"/>
        <end position="1420"/>
    </location>
</feature>
<feature type="domain" description="PX" evidence="13">
    <location>
        <begin position="265"/>
        <end position="394"/>
    </location>
</feature>
<feature type="region of interest" description="Disordered" evidence="10">
    <location>
        <begin position="1222"/>
        <end position="1283"/>
    </location>
</feature>
<dbReference type="InterPro" id="IPR015679">
    <property type="entry name" value="PLipase_D_fam"/>
</dbReference>
<evidence type="ECO:0000259" key="13">
    <source>
        <dbReference type="PROSITE" id="PS50195"/>
    </source>
</evidence>
<dbReference type="SMART" id="SM00233">
    <property type="entry name" value="PH"/>
    <property type="match status" value="1"/>
</dbReference>
<dbReference type="Gene3D" id="2.30.29.30">
    <property type="entry name" value="Pleckstrin-homology domain (PH domain)/Phosphotyrosine-binding domain (PTB)"/>
    <property type="match status" value="1"/>
</dbReference>
<comment type="caution">
    <text evidence="14">The sequence shown here is derived from an EMBL/GenBank/DDBJ whole genome shotgun (WGS) entry which is preliminary data.</text>
</comment>
<dbReference type="Pfam" id="PF13091">
    <property type="entry name" value="PLDc_2"/>
    <property type="match status" value="1"/>
</dbReference>
<evidence type="ECO:0000256" key="5">
    <source>
        <dbReference type="ARBA" id="ARBA00022963"/>
    </source>
</evidence>
<feature type="compositionally biased region" description="Polar residues" evidence="10">
    <location>
        <begin position="65"/>
        <end position="82"/>
    </location>
</feature>
<feature type="domain" description="PLD phosphodiesterase" evidence="12">
    <location>
        <begin position="640"/>
        <end position="667"/>
    </location>
</feature>
<feature type="compositionally biased region" description="Low complexity" evidence="10">
    <location>
        <begin position="1262"/>
        <end position="1273"/>
    </location>
</feature>
<dbReference type="PIRSF" id="PIRSF009376">
    <property type="entry name" value="Phospholipase_D_euk"/>
    <property type="match status" value="1"/>
</dbReference>
<evidence type="ECO:0000259" key="11">
    <source>
        <dbReference type="PROSITE" id="PS50003"/>
    </source>
</evidence>
<dbReference type="EC" id="3.1.4.4" evidence="9"/>
<evidence type="ECO:0000256" key="9">
    <source>
        <dbReference type="PIRNR" id="PIRNR009376"/>
    </source>
</evidence>
<gene>
    <name evidence="14" type="ORF">H4R34_003000</name>
</gene>
<comment type="similarity">
    <text evidence="2 9">Belongs to the phospholipase D family.</text>
</comment>
<dbReference type="InterPro" id="IPR036871">
    <property type="entry name" value="PX_dom_sf"/>
</dbReference>
<keyword evidence="3" id="KW-0677">Repeat</keyword>
<dbReference type="GO" id="GO:0006654">
    <property type="term" value="P:phosphatidic acid biosynthetic process"/>
    <property type="evidence" value="ECO:0007669"/>
    <property type="project" value="InterPro"/>
</dbReference>
<dbReference type="InterPro" id="IPR001683">
    <property type="entry name" value="PX_dom"/>
</dbReference>
<sequence>MEVPPANPVPLNGPVYNEKAGEPVEIAPRDSSLAAATPNQAPAPPPQATMRQNSPNYLPPGWGGFSQNYNQEKGAITDSTPNARLPKSRLRSFSSRMNLWGHVRTPPTSDSRSEVFAPSQRPADQGSDSSSASGEANLPSRTASYIGAPNSRPRRRSTKHQRTATSNWSQVLASLRSRPPPQQPLEPSSSEERPSARRIQMSQRLQRAARKASIFHRAGNQERLRKMQSASNKGAVFPLLGSAMTVPAYFLQHDSKGNRPPPIIWEALQLSVSDSEISDEPQNHYTFRIELKYGDVKWIVNRRLAEFYRLHYLLTLKHYQGKLPELPKLSNQFSFGLERAKLYYSEQERLRRQTQAALARRQALETYLLHILKAMNMRVSYELCAFLELSTVSITKDLGWKGKEGFLDQKTRRIHSNGCLAMLRTRRWNSRWILVRDSYLALCRTTGDPYPCDVIFADPAFQVKQHHTPLGHNILHPYRLTISNLSRRIVLRGESSRQMQEWYQSLRRIQDDSPWAKPHRFNSFAPIRDHTHSTWYVDGEQYFYAVSEAILHAKETIFIEDWWLCPDLYLRRPPADNEEFRIDRLLYRKAEEGVLIYIVVYKEVTVSLTINSLWTKRALRSLHPNIHVQRYPDHMPGGTFYWAHHEKIVVIDSNIAFIGGLDLCYGRYDSHAHRLADYSPLVRRSDGPGKEYILPLMFPGQDYNNARIKDFANIDRQLYPLIPRGHLPRMPWHDVHMGMMGPAARDVARHFIQRWNFIKSRKGAQKKSLPLLMPKGEYVSTRSDYAFQGSCRTQILRSSANWSTDIPKEDSICQAYQKLIATAQHFIYIENQFFITSAIDDSSHEVKNQIGRALVDRIKRAHDEQAKFRVIVIMPLMPAFPGDISAGNAATLRLVLHWQYMSINRGVYSVIGQLRAQGVSKPEGYISFYGLRNYDVINWRANQQGPDDLATKPATASPAVASTEPSPGQGHLVNAPQGSETPIDHLSLNNGTPVVAAGVGVGHSAATLQSSEIGADSVDPYKAKGNKNSFGGDKAPEYAPTHPQDARLFEEMRRERENQRRHEQFLQWQNPGSPMDYDRTDNAEATHPEVQAQRDREFLEHILPANPPINPHPSEEKHKDHYHIEDITEPMMAESGLLDEDEAYVQRMRHESLLATRAKTAHAATAGKSSYHLAALKKQPTHDQGHSVSDSDEANDGSDSDQSGRSLTHHLKSFSTSRMGLSQYFSGNKSAGNSRRPSDPHPDAAASYENLIEPSPGPSPAPVAHATTTPTAHHQQRSSLASRLANHAESILYRPKYKQSPVQAQQQQREAAPPEEYALEAYPQSPAGATPESALPSQPSHDLAISEPNEVTKHISADEMREMTERWLEENPDAIMQHYQNVNMPLVNQLVTEQVYVHCKLMIVDDRVVIMGSANINDRSMLGDHDSEIAIIVEDQEMVGSTMNGQPYQAAKFAHSLRTYLCREHLGLLPDMDIQQIHQRELDVIHHYLDKETKRSSMSHSASDQLSRYSNESSPVSQDKGKQPDDSPPVNDATRQSGLSHLSPDLATNPEEASSHLSTVRRESTRQSRGGQSSKHSMDTTSGSPTGATHRYLEDLNYLKVQDPLGDEFFFNHWVKTARINAEVYRKVFRCVPDDTVRNMSQYKTFIPSAMLRGHAVMEGASHDEMMEVMKDVHGHLVVMPLNFLDEENLGAAAMSAEYVVPIKVFI</sequence>
<dbReference type="SUPFAM" id="SSF64268">
    <property type="entry name" value="PX domain"/>
    <property type="match status" value="1"/>
</dbReference>
<evidence type="ECO:0000313" key="15">
    <source>
        <dbReference type="Proteomes" id="UP001151582"/>
    </source>
</evidence>
<evidence type="ECO:0000256" key="7">
    <source>
        <dbReference type="ARBA" id="ARBA00023288"/>
    </source>
</evidence>
<dbReference type="Proteomes" id="UP001151582">
    <property type="component" value="Unassembled WGS sequence"/>
</dbReference>
<feature type="region of interest" description="Disordered" evidence="10">
    <location>
        <begin position="1"/>
        <end position="210"/>
    </location>
</feature>
<evidence type="ECO:0000256" key="6">
    <source>
        <dbReference type="ARBA" id="ARBA00023098"/>
    </source>
</evidence>
<dbReference type="InterPro" id="IPR001736">
    <property type="entry name" value="PLipase_D/transphosphatidylase"/>
</dbReference>
<comment type="subcellular location">
    <subcellularLocation>
        <location evidence="8">Endomembrane system</location>
        <topology evidence="8">Lipid-anchor</topology>
    </subcellularLocation>
</comment>
<feature type="region of interest" description="Disordered" evidence="10">
    <location>
        <begin position="1177"/>
        <end position="1207"/>
    </location>
</feature>
<comment type="catalytic activity">
    <reaction evidence="1 9">
        <text>a 1,2-diacyl-sn-glycero-3-phosphocholine + H2O = a 1,2-diacyl-sn-glycero-3-phosphate + choline + H(+)</text>
        <dbReference type="Rhea" id="RHEA:14445"/>
        <dbReference type="ChEBI" id="CHEBI:15354"/>
        <dbReference type="ChEBI" id="CHEBI:15377"/>
        <dbReference type="ChEBI" id="CHEBI:15378"/>
        <dbReference type="ChEBI" id="CHEBI:57643"/>
        <dbReference type="ChEBI" id="CHEBI:58608"/>
        <dbReference type="EC" id="3.1.4.4"/>
    </reaction>
</comment>
<dbReference type="PROSITE" id="PS50195">
    <property type="entry name" value="PX"/>
    <property type="match status" value="1"/>
</dbReference>
<dbReference type="InterPro" id="IPR025202">
    <property type="entry name" value="PLD-like_dom"/>
</dbReference>
<keyword evidence="15" id="KW-1185">Reference proteome</keyword>
<dbReference type="Pfam" id="PF00787">
    <property type="entry name" value="PX"/>
    <property type="match status" value="1"/>
</dbReference>
<feature type="compositionally biased region" description="Polar residues" evidence="10">
    <location>
        <begin position="163"/>
        <end position="172"/>
    </location>
</feature>
<evidence type="ECO:0000256" key="10">
    <source>
        <dbReference type="SAM" id="MobiDB-lite"/>
    </source>
</evidence>
<name>A0A9W8EDJ9_9FUNG</name>
<dbReference type="Gene3D" id="3.30.870.10">
    <property type="entry name" value="Endonuclease Chain A"/>
    <property type="match status" value="3"/>
</dbReference>
<evidence type="ECO:0000256" key="2">
    <source>
        <dbReference type="ARBA" id="ARBA00008664"/>
    </source>
</evidence>
<dbReference type="CDD" id="cd06093">
    <property type="entry name" value="PX_domain"/>
    <property type="match status" value="1"/>
</dbReference>
<feature type="region of interest" description="Disordered" evidence="10">
    <location>
        <begin position="1325"/>
        <end position="1350"/>
    </location>
</feature>
<dbReference type="GO" id="GO:0035556">
    <property type="term" value="P:intracellular signal transduction"/>
    <property type="evidence" value="ECO:0007669"/>
    <property type="project" value="InterPro"/>
</dbReference>
<evidence type="ECO:0000256" key="8">
    <source>
        <dbReference type="ARBA" id="ARBA00037868"/>
    </source>
</evidence>
<dbReference type="PROSITE" id="PS50003">
    <property type="entry name" value="PH_DOMAIN"/>
    <property type="match status" value="1"/>
</dbReference>
<dbReference type="Gene3D" id="3.30.1520.10">
    <property type="entry name" value="Phox-like domain"/>
    <property type="match status" value="1"/>
</dbReference>
<dbReference type="InterPro" id="IPR016555">
    <property type="entry name" value="PLipase_D_euk"/>
</dbReference>
<dbReference type="PROSITE" id="PS50035">
    <property type="entry name" value="PLD"/>
    <property type="match status" value="2"/>
</dbReference>
<feature type="compositionally biased region" description="Acidic residues" evidence="10">
    <location>
        <begin position="1190"/>
        <end position="1199"/>
    </location>
</feature>
<feature type="region of interest" description="Disordered" evidence="10">
    <location>
        <begin position="945"/>
        <end position="985"/>
    </location>
</feature>